<keyword evidence="1" id="KW-0472">Membrane</keyword>
<dbReference type="InterPro" id="IPR018060">
    <property type="entry name" value="HTH_AraC"/>
</dbReference>
<dbReference type="Pfam" id="PF12833">
    <property type="entry name" value="HTH_18"/>
    <property type="match status" value="1"/>
</dbReference>
<keyword evidence="4" id="KW-1185">Reference proteome</keyword>
<accession>A0ABS7N5E5</accession>
<dbReference type="PROSITE" id="PS01124">
    <property type="entry name" value="HTH_ARAC_FAMILY_2"/>
    <property type="match status" value="1"/>
</dbReference>
<evidence type="ECO:0000313" key="4">
    <source>
        <dbReference type="Proteomes" id="UP000766609"/>
    </source>
</evidence>
<dbReference type="RefSeq" id="WP_134203133.1">
    <property type="nucleotide sequence ID" value="NZ_JAHVHP010000002.1"/>
</dbReference>
<reference evidence="3 4" key="1">
    <citation type="submission" date="2021-06" db="EMBL/GenBank/DDBJ databases">
        <title>44 bacteria genomes isolated from Dapeng, Shenzhen.</title>
        <authorList>
            <person name="Zheng W."/>
            <person name="Yu S."/>
            <person name="Huang Y."/>
        </authorList>
    </citation>
    <scope>NUCLEOTIDE SEQUENCE [LARGE SCALE GENOMIC DNA]</scope>
    <source>
        <strain evidence="3 4">DP5N14-6</strain>
    </source>
</reference>
<evidence type="ECO:0000259" key="2">
    <source>
        <dbReference type="PROSITE" id="PS01124"/>
    </source>
</evidence>
<name>A0ABS7N5E5_9BACT</name>
<evidence type="ECO:0000256" key="1">
    <source>
        <dbReference type="SAM" id="Phobius"/>
    </source>
</evidence>
<dbReference type="SMART" id="SM00342">
    <property type="entry name" value="HTH_ARAC"/>
    <property type="match status" value="1"/>
</dbReference>
<gene>
    <name evidence="3" type="ORF">KUV23_11275</name>
</gene>
<protein>
    <submittedName>
        <fullName evidence="3">Helix-turn-helix domain-containing protein</fullName>
    </submittedName>
</protein>
<dbReference type="EMBL" id="JAHVHP010000002">
    <property type="protein sequence ID" value="MBY5951559.1"/>
    <property type="molecule type" value="Genomic_DNA"/>
</dbReference>
<sequence>MRFCFGIIWFFLIGTPLYSQDTLFVNKHQFSSPVQNVFEARETVFAKTTLALYQLEGDNWVEIQENFSKPYVFYKNTFFESDFIPNSELFDINSIKELIPQRGQFIATAARSGSRFFIATGSELFEYEIRDHYTRSYHNKSIRDIYIEDSLKVILTYSGIFVNDSVELENPKYSNGPLTKIDSQYYIAWDEISLFFPPDSTHGIPNATNLFSGKARKVLSWKGENYALYTQSVSKILPGFELQPIHQGLEYLDLEGFGNNLVFATSQGVCLSWDGEYVDTLAQVPSIINDIYPVGNRLIFSSDDGVYEINPDKPEAFQLADTPFSVMTSLDDFNNLWIATENGLFVLIPDYPRPIPIIPDVEFNREALLLHGEILYVGAVDGLYQLNTYEIEKSYLPNLLNTLQVPVSERKSTWLIGGALAILGFLVGFILFRKRRKELQFNPQYASKNEWSLEELKAKILSEKIQTIEGLASYLDTNTVQLNRNFKQFKTTPGKFLKKVKLEEAKRLLNKGIDMEEVAKTVGYSSQYIKKELIDK</sequence>
<dbReference type="Gene3D" id="2.130.10.10">
    <property type="entry name" value="YVTN repeat-like/Quinoprotein amine dehydrogenase"/>
    <property type="match status" value="1"/>
</dbReference>
<keyword evidence="1" id="KW-0812">Transmembrane</keyword>
<feature type="domain" description="HTH araC/xylS-type" evidence="2">
    <location>
        <begin position="450"/>
        <end position="536"/>
    </location>
</feature>
<dbReference type="Gene3D" id="1.10.10.60">
    <property type="entry name" value="Homeodomain-like"/>
    <property type="match status" value="1"/>
</dbReference>
<dbReference type="InterPro" id="IPR015943">
    <property type="entry name" value="WD40/YVTN_repeat-like_dom_sf"/>
</dbReference>
<comment type="caution">
    <text evidence="3">The sequence shown here is derived from an EMBL/GenBank/DDBJ whole genome shotgun (WGS) entry which is preliminary data.</text>
</comment>
<dbReference type="Proteomes" id="UP000766609">
    <property type="component" value="Unassembled WGS sequence"/>
</dbReference>
<feature type="transmembrane region" description="Helical" evidence="1">
    <location>
        <begin position="414"/>
        <end position="432"/>
    </location>
</feature>
<organism evidence="3 4">
    <name type="scientific">Algoriphagus marincola</name>
    <dbReference type="NCBI Taxonomy" id="264027"/>
    <lineage>
        <taxon>Bacteria</taxon>
        <taxon>Pseudomonadati</taxon>
        <taxon>Bacteroidota</taxon>
        <taxon>Cytophagia</taxon>
        <taxon>Cytophagales</taxon>
        <taxon>Cyclobacteriaceae</taxon>
        <taxon>Algoriphagus</taxon>
    </lineage>
</organism>
<proteinExistence type="predicted"/>
<keyword evidence="1" id="KW-1133">Transmembrane helix</keyword>
<evidence type="ECO:0000313" key="3">
    <source>
        <dbReference type="EMBL" id="MBY5951559.1"/>
    </source>
</evidence>